<dbReference type="SMART" id="SM00862">
    <property type="entry name" value="Trans_reg_C"/>
    <property type="match status" value="1"/>
</dbReference>
<dbReference type="AlphaFoldDB" id="W7UFH4"/>
<feature type="DNA-binding region" description="OmpR/PhoB-type" evidence="9">
    <location>
        <begin position="127"/>
        <end position="223"/>
    </location>
</feature>
<proteinExistence type="predicted"/>
<evidence type="ECO:0000256" key="4">
    <source>
        <dbReference type="ARBA" id="ARBA00023015"/>
    </source>
</evidence>
<keyword evidence="13" id="KW-1185">Reference proteome</keyword>
<reference evidence="12 13" key="1">
    <citation type="journal article" date="2014" name="PLoS ONE">
        <title>Rumen cellulosomics: divergent fiber-degrading strategies revealed by comparative genome-wide analysis of six ruminococcal strains.</title>
        <authorList>
            <person name="Dassa B."/>
            <person name="Borovok I."/>
            <person name="Ruimy-Israeli V."/>
            <person name="Lamed R."/>
            <person name="Flint H.J."/>
            <person name="Duncan S.H."/>
            <person name="Henrissat B."/>
            <person name="Coutinho P."/>
            <person name="Morrison M."/>
            <person name="Mosoni P."/>
            <person name="Yeoman C.J."/>
            <person name="White B.A."/>
            <person name="Bayer E.A."/>
        </authorList>
    </citation>
    <scope>NUCLEOTIDE SEQUENCE [LARGE SCALE GENOMIC DNA]</scope>
    <source>
        <strain evidence="12 13">007c</strain>
    </source>
</reference>
<dbReference type="CDD" id="cd00383">
    <property type="entry name" value="trans_reg_C"/>
    <property type="match status" value="1"/>
</dbReference>
<sequence length="227" mass="25239">MIYMLEDEEGIRNFVIYALRSSGMEAEGFETPSALREAMSEELPELLLLDRMLPEEDGLDVLKNLRSAPETRKLPVIMLTAKGTELDKVEGLDSGADDYIAKPFGTMELISRIKALLRRASDAPAESEKLEAGGLCVYPSRHEVIADGTMVTLTLKEYDLLLMLLRHQGEVFSRESLLREIWGYDFAGESRTVDVHIRTLRQKLGSCGEVIQTIRGVGYKAGDGAVD</sequence>
<evidence type="ECO:0000256" key="9">
    <source>
        <dbReference type="PROSITE-ProRule" id="PRU01091"/>
    </source>
</evidence>
<feature type="domain" description="Response regulatory" evidence="10">
    <location>
        <begin position="1"/>
        <end position="117"/>
    </location>
</feature>
<dbReference type="PATRIC" id="fig|1341157.4.peg.2770"/>
<dbReference type="OrthoDB" id="9802426at2"/>
<dbReference type="InterPro" id="IPR011006">
    <property type="entry name" value="CheY-like_superfamily"/>
</dbReference>
<evidence type="ECO:0000313" key="12">
    <source>
        <dbReference type="EMBL" id="EWM52643.1"/>
    </source>
</evidence>
<evidence type="ECO:0000256" key="2">
    <source>
        <dbReference type="ARBA" id="ARBA00022553"/>
    </source>
</evidence>
<evidence type="ECO:0000256" key="3">
    <source>
        <dbReference type="ARBA" id="ARBA00023012"/>
    </source>
</evidence>
<gene>
    <name evidence="12" type="ORF">RF007C_01500</name>
</gene>
<evidence type="ECO:0000313" key="13">
    <source>
        <dbReference type="Proteomes" id="UP000019365"/>
    </source>
</evidence>
<name>W7UFH4_RUMFL</name>
<feature type="modified residue" description="4-aspartylphosphate" evidence="8">
    <location>
        <position position="50"/>
    </location>
</feature>
<dbReference type="EMBL" id="ATAX01000033">
    <property type="protein sequence ID" value="EWM52643.1"/>
    <property type="molecule type" value="Genomic_DNA"/>
</dbReference>
<dbReference type="GO" id="GO:0000156">
    <property type="term" value="F:phosphorelay response regulator activity"/>
    <property type="evidence" value="ECO:0007669"/>
    <property type="project" value="TreeGrafter"/>
</dbReference>
<dbReference type="PANTHER" id="PTHR48111">
    <property type="entry name" value="REGULATOR OF RPOS"/>
    <property type="match status" value="1"/>
</dbReference>
<dbReference type="SMART" id="SM00448">
    <property type="entry name" value="REC"/>
    <property type="match status" value="1"/>
</dbReference>
<dbReference type="Pfam" id="PF00072">
    <property type="entry name" value="Response_reg"/>
    <property type="match status" value="1"/>
</dbReference>
<dbReference type="FunFam" id="1.10.10.10:FF:000018">
    <property type="entry name" value="DNA-binding response regulator ResD"/>
    <property type="match status" value="1"/>
</dbReference>
<dbReference type="GO" id="GO:0005829">
    <property type="term" value="C:cytosol"/>
    <property type="evidence" value="ECO:0007669"/>
    <property type="project" value="TreeGrafter"/>
</dbReference>
<dbReference type="InterPro" id="IPR036388">
    <property type="entry name" value="WH-like_DNA-bd_sf"/>
</dbReference>
<keyword evidence="3" id="KW-0902">Two-component regulatory system</keyword>
<keyword evidence="5 9" id="KW-0238">DNA-binding</keyword>
<keyword evidence="6" id="KW-0804">Transcription</keyword>
<evidence type="ECO:0000256" key="1">
    <source>
        <dbReference type="ARBA" id="ARBA00018672"/>
    </source>
</evidence>
<evidence type="ECO:0000256" key="7">
    <source>
        <dbReference type="ARBA" id="ARBA00024867"/>
    </source>
</evidence>
<keyword evidence="4" id="KW-0805">Transcription regulation</keyword>
<comment type="function">
    <text evidence="7">May play the central regulatory role in sporulation. It may be an element of the effector pathway responsible for the activation of sporulation genes in response to nutritional stress. Spo0A may act in concert with spo0H (a sigma factor) to control the expression of some genes that are critical to the sporulation process.</text>
</comment>
<feature type="domain" description="OmpR/PhoB-type" evidence="11">
    <location>
        <begin position="127"/>
        <end position="223"/>
    </location>
</feature>
<dbReference type="GO" id="GO:0006355">
    <property type="term" value="P:regulation of DNA-templated transcription"/>
    <property type="evidence" value="ECO:0007669"/>
    <property type="project" value="InterPro"/>
</dbReference>
<comment type="caution">
    <text evidence="12">The sequence shown here is derived from an EMBL/GenBank/DDBJ whole genome shotgun (WGS) entry which is preliminary data.</text>
</comment>
<dbReference type="Gene3D" id="6.10.250.690">
    <property type="match status" value="1"/>
</dbReference>
<dbReference type="GO" id="GO:0032993">
    <property type="term" value="C:protein-DNA complex"/>
    <property type="evidence" value="ECO:0007669"/>
    <property type="project" value="TreeGrafter"/>
</dbReference>
<dbReference type="GO" id="GO:0000976">
    <property type="term" value="F:transcription cis-regulatory region binding"/>
    <property type="evidence" value="ECO:0007669"/>
    <property type="project" value="TreeGrafter"/>
</dbReference>
<protein>
    <recommendedName>
        <fullName evidence="1">Stage 0 sporulation protein A homolog</fullName>
    </recommendedName>
</protein>
<accession>W7UFH4</accession>
<dbReference type="InterPro" id="IPR016032">
    <property type="entry name" value="Sig_transdc_resp-reg_C-effctor"/>
</dbReference>
<dbReference type="RefSeq" id="WP_037300800.1">
    <property type="nucleotide sequence ID" value="NZ_ATAX01000033.1"/>
</dbReference>
<keyword evidence="2 8" id="KW-0597">Phosphoprotein</keyword>
<dbReference type="Proteomes" id="UP000019365">
    <property type="component" value="Unassembled WGS sequence"/>
</dbReference>
<dbReference type="SUPFAM" id="SSF46894">
    <property type="entry name" value="C-terminal effector domain of the bipartite response regulators"/>
    <property type="match status" value="1"/>
</dbReference>
<dbReference type="PROSITE" id="PS51755">
    <property type="entry name" value="OMPR_PHOB"/>
    <property type="match status" value="1"/>
</dbReference>
<dbReference type="Gene3D" id="1.10.10.10">
    <property type="entry name" value="Winged helix-like DNA-binding domain superfamily/Winged helix DNA-binding domain"/>
    <property type="match status" value="1"/>
</dbReference>
<dbReference type="Pfam" id="PF00486">
    <property type="entry name" value="Trans_reg_C"/>
    <property type="match status" value="1"/>
</dbReference>
<dbReference type="Gene3D" id="3.40.50.2300">
    <property type="match status" value="1"/>
</dbReference>
<dbReference type="eggNOG" id="COG0745">
    <property type="taxonomic scope" value="Bacteria"/>
</dbReference>
<dbReference type="InterPro" id="IPR001789">
    <property type="entry name" value="Sig_transdc_resp-reg_receiver"/>
</dbReference>
<organism evidence="12 13">
    <name type="scientific">Ruminococcus flavefaciens 007c</name>
    <dbReference type="NCBI Taxonomy" id="1341157"/>
    <lineage>
        <taxon>Bacteria</taxon>
        <taxon>Bacillati</taxon>
        <taxon>Bacillota</taxon>
        <taxon>Clostridia</taxon>
        <taxon>Eubacteriales</taxon>
        <taxon>Oscillospiraceae</taxon>
        <taxon>Ruminococcus</taxon>
    </lineage>
</organism>
<evidence type="ECO:0000256" key="6">
    <source>
        <dbReference type="ARBA" id="ARBA00023163"/>
    </source>
</evidence>
<dbReference type="InterPro" id="IPR039420">
    <property type="entry name" value="WalR-like"/>
</dbReference>
<evidence type="ECO:0000259" key="10">
    <source>
        <dbReference type="PROSITE" id="PS50110"/>
    </source>
</evidence>
<evidence type="ECO:0000256" key="8">
    <source>
        <dbReference type="PROSITE-ProRule" id="PRU00169"/>
    </source>
</evidence>
<dbReference type="SUPFAM" id="SSF52172">
    <property type="entry name" value="CheY-like"/>
    <property type="match status" value="1"/>
</dbReference>
<evidence type="ECO:0000259" key="11">
    <source>
        <dbReference type="PROSITE" id="PS51755"/>
    </source>
</evidence>
<dbReference type="InterPro" id="IPR001867">
    <property type="entry name" value="OmpR/PhoB-type_DNA-bd"/>
</dbReference>
<evidence type="ECO:0000256" key="5">
    <source>
        <dbReference type="ARBA" id="ARBA00023125"/>
    </source>
</evidence>
<dbReference type="PROSITE" id="PS50110">
    <property type="entry name" value="RESPONSE_REGULATORY"/>
    <property type="match status" value="1"/>
</dbReference>
<dbReference type="PANTHER" id="PTHR48111:SF1">
    <property type="entry name" value="TWO-COMPONENT RESPONSE REGULATOR ORR33"/>
    <property type="match status" value="1"/>
</dbReference>